<evidence type="ECO:0000313" key="2">
    <source>
        <dbReference type="Proteomes" id="UP000019460"/>
    </source>
</evidence>
<dbReference type="AlphaFoldDB" id="W9VKC3"/>
<dbReference type="STRING" id="1249627.D779_0133"/>
<comment type="caution">
    <text evidence="1">The sequence shown here is derived from an EMBL/GenBank/DDBJ whole genome shotgun (WGS) entry which is preliminary data.</text>
</comment>
<organism evidence="1 2">
    <name type="scientific">Imhoffiella purpurea</name>
    <dbReference type="NCBI Taxonomy" id="1249627"/>
    <lineage>
        <taxon>Bacteria</taxon>
        <taxon>Pseudomonadati</taxon>
        <taxon>Pseudomonadota</taxon>
        <taxon>Gammaproteobacteria</taxon>
        <taxon>Chromatiales</taxon>
        <taxon>Chromatiaceae</taxon>
        <taxon>Imhoffiella</taxon>
    </lineage>
</organism>
<keyword evidence="2" id="KW-1185">Reference proteome</keyword>
<proteinExistence type="predicted"/>
<accession>W9VKC3</accession>
<dbReference type="EMBL" id="AONC01000010">
    <property type="protein sequence ID" value="EXJ16532.1"/>
    <property type="molecule type" value="Genomic_DNA"/>
</dbReference>
<name>W9VKC3_9GAMM</name>
<dbReference type="Proteomes" id="UP000019460">
    <property type="component" value="Unassembled WGS sequence"/>
</dbReference>
<evidence type="ECO:0000313" key="1">
    <source>
        <dbReference type="EMBL" id="EXJ16532.1"/>
    </source>
</evidence>
<reference evidence="1 2" key="1">
    <citation type="submission" date="2012-11" db="EMBL/GenBank/DDBJ databases">
        <title>Genome assembly of Thiorhodococcus sp. AK35.</title>
        <authorList>
            <person name="Nupur N."/>
            <person name="Khatri I."/>
            <person name="Subramanian S."/>
            <person name="Pinnaka A."/>
        </authorList>
    </citation>
    <scope>NUCLEOTIDE SEQUENCE [LARGE SCALE GENOMIC DNA]</scope>
    <source>
        <strain evidence="1 2">AK35</strain>
    </source>
</reference>
<sequence length="149" mass="15903">MSWILAVWLRRIGGRCRCTASLGPDPSCPWSMGPGTPSPPSVAAVRLDLRAVAGHVGVVEPAQGKGILWGCGHAWPVAIHLRAVLVRLAARAAPRKCELDVPPGVAVSGVRDPPWVAAIRHPAARSWRDFCSKAACLVFSSSRPERPIH</sequence>
<gene>
    <name evidence="1" type="ORF">D779_0133</name>
</gene>
<protein>
    <submittedName>
        <fullName evidence="1">Uncharacterized protein</fullName>
    </submittedName>
</protein>